<sequence>MLPQPPFLRGMSPCVFFVLPHMKKFVKDRHFDYVEVIKETKLKEQVANIDKEARKNNQVIYGIDIDRDNLNSKVLQVISEATDTDFPENKISDIYQLDKKEKCPILVKLQNQTVKQLIPRGAQKLKGTGISLAADLTEEERNQRRELVTRMKQARIRGVSACIEGNSLIINNKTSAKTQKAKREKEPIKGGKQEATKNSVNKSGRTKVITRSATV</sequence>
<dbReference type="PANTHER" id="PTHR37445:SF3">
    <property type="entry name" value="ZINC FINGER PHD-TYPE DOMAIN-CONTAINING PROTEIN"/>
    <property type="match status" value="1"/>
</dbReference>
<dbReference type="AlphaFoldDB" id="A0ABD2MQA6"/>
<feature type="compositionally biased region" description="Basic and acidic residues" evidence="1">
    <location>
        <begin position="181"/>
        <end position="195"/>
    </location>
</feature>
<feature type="compositionally biased region" description="Polar residues" evidence="1">
    <location>
        <begin position="196"/>
        <end position="215"/>
    </location>
</feature>
<name>A0ABD2MQA6_9CUCU</name>
<reference evidence="2 3" key="1">
    <citation type="journal article" date="2021" name="BMC Biol.">
        <title>Horizontally acquired antibacterial genes associated with adaptive radiation of ladybird beetles.</title>
        <authorList>
            <person name="Li H.S."/>
            <person name="Tang X.F."/>
            <person name="Huang Y.H."/>
            <person name="Xu Z.Y."/>
            <person name="Chen M.L."/>
            <person name="Du X.Y."/>
            <person name="Qiu B.Y."/>
            <person name="Chen P.T."/>
            <person name="Zhang W."/>
            <person name="Slipinski A."/>
            <person name="Escalona H.E."/>
            <person name="Waterhouse R.M."/>
            <person name="Zwick A."/>
            <person name="Pang H."/>
        </authorList>
    </citation>
    <scope>NUCLEOTIDE SEQUENCE [LARGE SCALE GENOMIC DNA]</scope>
    <source>
        <strain evidence="2">SYSU2018</strain>
    </source>
</reference>
<gene>
    <name evidence="2" type="ORF">HHI36_007593</name>
</gene>
<dbReference type="PANTHER" id="PTHR37445">
    <property type="entry name" value="PROTEIN CBG24663"/>
    <property type="match status" value="1"/>
</dbReference>
<accession>A0ABD2MQA6</accession>
<feature type="region of interest" description="Disordered" evidence="1">
    <location>
        <begin position="174"/>
        <end position="215"/>
    </location>
</feature>
<organism evidence="2 3">
    <name type="scientific">Cryptolaemus montrouzieri</name>
    <dbReference type="NCBI Taxonomy" id="559131"/>
    <lineage>
        <taxon>Eukaryota</taxon>
        <taxon>Metazoa</taxon>
        <taxon>Ecdysozoa</taxon>
        <taxon>Arthropoda</taxon>
        <taxon>Hexapoda</taxon>
        <taxon>Insecta</taxon>
        <taxon>Pterygota</taxon>
        <taxon>Neoptera</taxon>
        <taxon>Endopterygota</taxon>
        <taxon>Coleoptera</taxon>
        <taxon>Polyphaga</taxon>
        <taxon>Cucujiformia</taxon>
        <taxon>Coccinelloidea</taxon>
        <taxon>Coccinellidae</taxon>
        <taxon>Scymninae</taxon>
        <taxon>Scymnini</taxon>
        <taxon>Cryptolaemus</taxon>
    </lineage>
</organism>
<comment type="caution">
    <text evidence="2">The sequence shown here is derived from an EMBL/GenBank/DDBJ whole genome shotgun (WGS) entry which is preliminary data.</text>
</comment>
<evidence type="ECO:0000256" key="1">
    <source>
        <dbReference type="SAM" id="MobiDB-lite"/>
    </source>
</evidence>
<dbReference type="Proteomes" id="UP001516400">
    <property type="component" value="Unassembled WGS sequence"/>
</dbReference>
<evidence type="ECO:0000313" key="2">
    <source>
        <dbReference type="EMBL" id="KAL3268482.1"/>
    </source>
</evidence>
<dbReference type="EMBL" id="JABFTP020000021">
    <property type="protein sequence ID" value="KAL3268482.1"/>
    <property type="molecule type" value="Genomic_DNA"/>
</dbReference>
<evidence type="ECO:0000313" key="3">
    <source>
        <dbReference type="Proteomes" id="UP001516400"/>
    </source>
</evidence>
<protein>
    <submittedName>
        <fullName evidence="2">Uncharacterized protein</fullName>
    </submittedName>
</protein>
<keyword evidence="3" id="KW-1185">Reference proteome</keyword>
<proteinExistence type="predicted"/>